<sequence>MDIKDILESIKHLSGNDKAKLAHCLISSLDTAQDDNVDGAWAELAEERLSQLNSGAVKGVSWSEIKEQVKGK</sequence>
<dbReference type="AlphaFoldDB" id="A0A837NFA2"/>
<protein>
    <submittedName>
        <fullName evidence="1">Addiction module antitoxin RelB</fullName>
    </submittedName>
</protein>
<organism evidence="1 2">
    <name type="scientific">Idiomarina zobellii</name>
    <dbReference type="NCBI Taxonomy" id="86103"/>
    <lineage>
        <taxon>Bacteria</taxon>
        <taxon>Pseudomonadati</taxon>
        <taxon>Pseudomonadota</taxon>
        <taxon>Gammaproteobacteria</taxon>
        <taxon>Alteromonadales</taxon>
        <taxon>Idiomarinaceae</taxon>
        <taxon>Idiomarina</taxon>
    </lineage>
</organism>
<evidence type="ECO:0000313" key="2">
    <source>
        <dbReference type="Proteomes" id="UP000053030"/>
    </source>
</evidence>
<dbReference type="InterPro" id="IPR013406">
    <property type="entry name" value="CHP02574_addiction_mod"/>
</dbReference>
<accession>A0A837NFA2</accession>
<dbReference type="EMBL" id="LHSG01000005">
    <property type="protein sequence ID" value="KPD23886.1"/>
    <property type="molecule type" value="Genomic_DNA"/>
</dbReference>
<gene>
    <name evidence="1" type="ORF">AFK76_07085</name>
</gene>
<keyword evidence="2" id="KW-1185">Reference proteome</keyword>
<name>A0A837NFA2_9GAMM</name>
<comment type="caution">
    <text evidence="1">The sequence shown here is derived from an EMBL/GenBank/DDBJ whole genome shotgun (WGS) entry which is preliminary data.</text>
</comment>
<dbReference type="Proteomes" id="UP000053030">
    <property type="component" value="Unassembled WGS sequence"/>
</dbReference>
<dbReference type="Pfam" id="PF09720">
    <property type="entry name" value="Unstab_antitox"/>
    <property type="match status" value="1"/>
</dbReference>
<proteinExistence type="predicted"/>
<evidence type="ECO:0000313" key="1">
    <source>
        <dbReference type="EMBL" id="KPD23886.1"/>
    </source>
</evidence>
<dbReference type="OrthoDB" id="6107046at2"/>
<dbReference type="RefSeq" id="WP_053953604.1">
    <property type="nucleotide sequence ID" value="NZ_FNCB01000004.1"/>
</dbReference>
<reference evidence="1 2" key="1">
    <citation type="submission" date="2015-08" db="EMBL/GenBank/DDBJ databases">
        <title>Genome sequencing and assembly of the deep-sea bacterium Idiomarina zobellii.</title>
        <authorList>
            <person name="Mithoefer S.D."/>
            <person name="Rheaume B.A."/>
            <person name="MacLea K.S."/>
        </authorList>
    </citation>
    <scope>NUCLEOTIDE SEQUENCE [LARGE SCALE GENOMIC DNA]</scope>
    <source>
        <strain evidence="1 2">KMM 231</strain>
    </source>
</reference>